<reference evidence="2" key="1">
    <citation type="submission" date="2025-08" db="UniProtKB">
        <authorList>
            <consortium name="RefSeq"/>
        </authorList>
    </citation>
    <scope>IDENTIFICATION</scope>
    <source>
        <tissue evidence="2">Muscle</tissue>
    </source>
</reference>
<protein>
    <submittedName>
        <fullName evidence="2">Zinc finger FYVE domain-containing protein 26-like</fullName>
    </submittedName>
</protein>
<dbReference type="RefSeq" id="XP_010789512.1">
    <property type="nucleotide sequence ID" value="XM_010791210.1"/>
</dbReference>
<organism evidence="1 2">
    <name type="scientific">Notothenia coriiceps</name>
    <name type="common">black rockcod</name>
    <dbReference type="NCBI Taxonomy" id="8208"/>
    <lineage>
        <taxon>Eukaryota</taxon>
        <taxon>Metazoa</taxon>
        <taxon>Chordata</taxon>
        <taxon>Craniata</taxon>
        <taxon>Vertebrata</taxon>
        <taxon>Euteleostomi</taxon>
        <taxon>Actinopterygii</taxon>
        <taxon>Neopterygii</taxon>
        <taxon>Teleostei</taxon>
        <taxon>Neoteleostei</taxon>
        <taxon>Acanthomorphata</taxon>
        <taxon>Eupercaria</taxon>
        <taxon>Perciformes</taxon>
        <taxon>Notothenioidei</taxon>
        <taxon>Nototheniidae</taxon>
        <taxon>Notothenia</taxon>
    </lineage>
</organism>
<gene>
    <name evidence="2" type="primary">LOC104962717</name>
</gene>
<dbReference type="GO" id="GO:0000281">
    <property type="term" value="P:mitotic cytokinesis"/>
    <property type="evidence" value="ECO:0007669"/>
    <property type="project" value="InterPro"/>
</dbReference>
<dbReference type="PANTHER" id="PTHR46591">
    <property type="entry name" value="ZINC FINGER FYVE DOMAIN-CONTAINING PROTEIN 26"/>
    <property type="match status" value="1"/>
</dbReference>
<dbReference type="Proteomes" id="UP000504611">
    <property type="component" value="Unplaced"/>
</dbReference>
<feature type="non-terminal residue" evidence="2">
    <location>
        <position position="1"/>
    </location>
</feature>
<proteinExistence type="predicted"/>
<name>A0A6I9PMV9_9TELE</name>
<dbReference type="AlphaFoldDB" id="A0A6I9PMV9"/>
<evidence type="ECO:0000313" key="1">
    <source>
        <dbReference type="Proteomes" id="UP000504611"/>
    </source>
</evidence>
<dbReference type="GO" id="GO:0005813">
    <property type="term" value="C:centrosome"/>
    <property type="evidence" value="ECO:0007669"/>
    <property type="project" value="TreeGrafter"/>
</dbReference>
<dbReference type="OrthoDB" id="1936617at2759"/>
<accession>A0A6I9PMV9</accession>
<dbReference type="KEGG" id="ncc:104962717"/>
<dbReference type="GO" id="GO:0032266">
    <property type="term" value="F:phosphatidylinositol-3-phosphate binding"/>
    <property type="evidence" value="ECO:0007669"/>
    <property type="project" value="InterPro"/>
</dbReference>
<dbReference type="GO" id="GO:0032465">
    <property type="term" value="P:regulation of cytokinesis"/>
    <property type="evidence" value="ECO:0007669"/>
    <property type="project" value="TreeGrafter"/>
</dbReference>
<keyword evidence="1" id="KW-1185">Reference proteome</keyword>
<dbReference type="GeneID" id="104962717"/>
<feature type="non-terminal residue" evidence="2">
    <location>
        <position position="135"/>
    </location>
</feature>
<dbReference type="GO" id="GO:0000724">
    <property type="term" value="P:double-strand break repair via homologous recombination"/>
    <property type="evidence" value="ECO:0007669"/>
    <property type="project" value="InterPro"/>
</dbReference>
<dbReference type="GO" id="GO:0030496">
    <property type="term" value="C:midbody"/>
    <property type="evidence" value="ECO:0007669"/>
    <property type="project" value="TreeGrafter"/>
</dbReference>
<dbReference type="PANTHER" id="PTHR46591:SF1">
    <property type="entry name" value="ZINC FINGER FYVE DOMAIN-CONTAINING PROTEIN 26"/>
    <property type="match status" value="1"/>
</dbReference>
<dbReference type="GO" id="GO:0005765">
    <property type="term" value="C:lysosomal membrane"/>
    <property type="evidence" value="ECO:0007669"/>
    <property type="project" value="TreeGrafter"/>
</dbReference>
<dbReference type="InterPro" id="IPR028730">
    <property type="entry name" value="ZFYVE26"/>
</dbReference>
<evidence type="ECO:0000313" key="2">
    <source>
        <dbReference type="RefSeq" id="XP_010789512.1"/>
    </source>
</evidence>
<sequence>ITALDLIKHEEFSALRDLLQLEFQPLSRLLLLLGWTQCRSLSAAQTLLSVLHREQAAANDSVLQEFSNLLSSQLGVLEWCKNNNPGISMESLLAQLHTLDHHSALYILHSLTPLPQFEERRILDLLQQLPNSPAP</sequence>